<feature type="signal peptide" evidence="1">
    <location>
        <begin position="1"/>
        <end position="23"/>
    </location>
</feature>
<gene>
    <name evidence="2" type="ORF">IEG06_13575</name>
</gene>
<reference evidence="2 3" key="1">
    <citation type="submission" date="2020-09" db="EMBL/GenBank/DDBJ databases">
        <title>Bacillus nautilus sp. nov., Chryseoglobus crepusculi sp. nov, and Psychrobacter noctis sp. nov., isolated from deep-sea sponges from the equatorial Atlantic.</title>
        <authorList>
            <person name="Stennett H.L."/>
            <person name="Williams S.E."/>
        </authorList>
    </citation>
    <scope>NUCLEOTIDE SEQUENCE [LARGE SCALE GENOMIC DNA]</scope>
    <source>
        <strain evidence="2 3">28M-24</strain>
    </source>
</reference>
<protein>
    <submittedName>
        <fullName evidence="2">SusD/RagB family nutrient-binding outer membrane lipoprotein</fullName>
    </submittedName>
</protein>
<accession>A0ABR8LWD4</accession>
<evidence type="ECO:0000256" key="1">
    <source>
        <dbReference type="SAM" id="SignalP"/>
    </source>
</evidence>
<keyword evidence="1" id="KW-0732">Signal</keyword>
<name>A0ABR8LWD4_9FLAO</name>
<proteinExistence type="predicted"/>
<feature type="chain" id="PRO_5047485031" evidence="1">
    <location>
        <begin position="24"/>
        <end position="495"/>
    </location>
</feature>
<dbReference type="InterPro" id="IPR011990">
    <property type="entry name" value="TPR-like_helical_dom_sf"/>
</dbReference>
<comment type="caution">
    <text evidence="2">The sequence shown here is derived from an EMBL/GenBank/DDBJ whole genome shotgun (WGS) entry which is preliminary data.</text>
</comment>
<dbReference type="RefSeq" id="WP_191100509.1">
    <property type="nucleotide sequence ID" value="NZ_JACXXF010000008.1"/>
</dbReference>
<evidence type="ECO:0000313" key="2">
    <source>
        <dbReference type="EMBL" id="MBD3864482.1"/>
    </source>
</evidence>
<dbReference type="Gene3D" id="1.25.40.390">
    <property type="match status" value="1"/>
</dbReference>
<dbReference type="Proteomes" id="UP000627521">
    <property type="component" value="Unassembled WGS sequence"/>
</dbReference>
<evidence type="ECO:0000313" key="3">
    <source>
        <dbReference type="Proteomes" id="UP000627521"/>
    </source>
</evidence>
<keyword evidence="3" id="KW-1185">Reference proteome</keyword>
<sequence length="495" mass="53611">MKTKFNIILLVILTITMSCSNYLDINDNPNSPSADVVTPDLVLAGALASTYRQQARRMNILGNVMMNRWGANVNAFTGGFSEEFSLAIDNGFYDDIYDGLYLTTANFQAILDYQGDDYNNHKAIAKIMKAYYFQYLVDLYGDIPYTEAHKGIANLTPTYDDDATIYRSLVSEVDEAIALIASSGSSAAVGAEDIVYGGTMSNWVLFGNTLKLRLLLRQSTKAYTLANDAELATYLDTQFAALDGSSFINLDATINPGYSNGQVAQQNPFYALMFSNDESTSVSYNFYRGSDYAIEFLKGNFPGAVPDARLGQLYGLNDDNQYVGHTQGFDGTQSPASLSPIGPGLVINSAQDGYLMTAAESYFLQAEAQLLGKISGDAQTSFQAGIDASFNLFGEDPSSYNPTTPTIGWAGTDAEKTAAIMRQKWVALNGINGIESYIEFTRTGYPAGIPLATTAQSSTRPKRLLYPSSELISNASNVPSVSSAQAFATGPFWAQ</sequence>
<dbReference type="SUPFAM" id="SSF48452">
    <property type="entry name" value="TPR-like"/>
    <property type="match status" value="1"/>
</dbReference>
<organism evidence="2 3">
    <name type="scientific">Olleya marilimosa</name>
    <dbReference type="NCBI Taxonomy" id="272164"/>
    <lineage>
        <taxon>Bacteria</taxon>
        <taxon>Pseudomonadati</taxon>
        <taxon>Bacteroidota</taxon>
        <taxon>Flavobacteriia</taxon>
        <taxon>Flavobacteriales</taxon>
        <taxon>Flavobacteriaceae</taxon>
    </lineage>
</organism>
<dbReference type="Pfam" id="PF12771">
    <property type="entry name" value="SusD-like_2"/>
    <property type="match status" value="1"/>
</dbReference>
<dbReference type="EMBL" id="JACXXH010000008">
    <property type="protein sequence ID" value="MBD3864482.1"/>
    <property type="molecule type" value="Genomic_DNA"/>
</dbReference>
<keyword evidence="2" id="KW-0449">Lipoprotein</keyword>
<dbReference type="InterPro" id="IPR041662">
    <property type="entry name" value="SusD-like_2"/>
</dbReference>
<dbReference type="PROSITE" id="PS51257">
    <property type="entry name" value="PROKAR_LIPOPROTEIN"/>
    <property type="match status" value="1"/>
</dbReference>